<dbReference type="PATRIC" id="fig|294.194.peg.7068"/>
<accession>A0A109KFP0</accession>
<evidence type="ECO:0000313" key="2">
    <source>
        <dbReference type="Proteomes" id="UP000061348"/>
    </source>
</evidence>
<dbReference type="EMBL" id="LCYA01000341">
    <property type="protein sequence ID" value="KWV68362.1"/>
    <property type="molecule type" value="Genomic_DNA"/>
</dbReference>
<dbReference type="Proteomes" id="UP000061348">
    <property type="component" value="Unassembled WGS sequence"/>
</dbReference>
<protein>
    <submittedName>
        <fullName evidence="1">Uncharacterized protein</fullName>
    </submittedName>
</protein>
<name>A0A109KFP0_PSEFL</name>
<organism evidence="1 2">
    <name type="scientific">Pseudomonas fluorescens</name>
    <dbReference type="NCBI Taxonomy" id="294"/>
    <lineage>
        <taxon>Bacteria</taxon>
        <taxon>Pseudomonadati</taxon>
        <taxon>Pseudomonadota</taxon>
        <taxon>Gammaproteobacteria</taxon>
        <taxon>Pseudomonadales</taxon>
        <taxon>Pseudomonadaceae</taxon>
        <taxon>Pseudomonas</taxon>
    </lineage>
</organism>
<reference evidence="1 2" key="1">
    <citation type="submission" date="2015-05" db="EMBL/GenBank/DDBJ databases">
        <title>A genomic and transcriptomic approach to investigate the blue pigment phenotype in Pseudomonas fluorescens.</title>
        <authorList>
            <person name="Andreani N.A."/>
            <person name="Cardazzo B."/>
        </authorList>
    </citation>
    <scope>NUCLEOTIDE SEQUENCE [LARGE SCALE GENOMIC DNA]</scope>
    <source>
        <strain evidence="1 2">Ps_22</strain>
    </source>
</reference>
<comment type="caution">
    <text evidence="1">The sequence shown here is derived from an EMBL/GenBank/DDBJ whole genome shotgun (WGS) entry which is preliminary data.</text>
</comment>
<proteinExistence type="predicted"/>
<gene>
    <name evidence="1" type="ORF">PFLmoz3_06340</name>
</gene>
<dbReference type="RefSeq" id="WP_011600727.1">
    <property type="nucleotide sequence ID" value="NZ_CAIGJY010000044.1"/>
</dbReference>
<dbReference type="AlphaFoldDB" id="A0A109KFP0"/>
<sequence length="101" mass="11167">MSNSTKHRISLAYEHEGEVRQASAELNLTKASIIFSGLPSIKFQVSLSDPEQVILQLPTDRKGKKPTVSCDISSIPELEAAMGEVRRQGWLRPKVSVSECE</sequence>
<evidence type="ECO:0000313" key="1">
    <source>
        <dbReference type="EMBL" id="KWV68362.1"/>
    </source>
</evidence>